<sequence>MTVMANEIENVTERIIRQLYNNGNTDKASLSALRSASTIDGYRAQKVWPVFLSNLDENWLSKDGRATRVENAIFAAVRMYALHQQASDYCVFARKVFVKKTEKKEKKDKNDVSGLELFEALNHLKQNADSPEALDRRVQALLGTSNFTAVIDQLVHLMQIIKSKKNNVQIDYARLAGDLYKFQLGYRQANEVRLHWGEQYYRSFGKSNDNNSADNK</sequence>
<dbReference type="Gene3D" id="1.10.520.40">
    <property type="entry name" value="CRISPR-associated protein Cse2"/>
    <property type="match status" value="1"/>
</dbReference>
<comment type="caution">
    <text evidence="1">The sequence shown here is derived from an EMBL/GenBank/DDBJ whole genome shotgun (WGS) entry which is preliminary data.</text>
</comment>
<gene>
    <name evidence="1" type="ORF">lacNasYZ03_13250</name>
</gene>
<dbReference type="Proteomes" id="UP000616547">
    <property type="component" value="Unassembled WGS sequence"/>
</dbReference>
<dbReference type="InterPro" id="IPR038287">
    <property type="entry name" value="Cse2_sf"/>
</dbReference>
<dbReference type="EMBL" id="BOCI01000355">
    <property type="protein sequence ID" value="GHW01638.1"/>
    <property type="molecule type" value="Genomic_DNA"/>
</dbReference>
<dbReference type="Pfam" id="PF09485">
    <property type="entry name" value="CRISPR_Cse2"/>
    <property type="match status" value="1"/>
</dbReference>
<evidence type="ECO:0000313" key="1">
    <source>
        <dbReference type="EMBL" id="GHW01638.1"/>
    </source>
</evidence>
<dbReference type="NCBIfam" id="TIGR02548">
    <property type="entry name" value="casB_cse2"/>
    <property type="match status" value="1"/>
</dbReference>
<dbReference type="InterPro" id="IPR013382">
    <property type="entry name" value="CRISPR-assoc_prot_Cse2"/>
</dbReference>
<organism evidence="1 2">
    <name type="scientific">Lactobacillus nasalidis</name>
    <dbReference type="NCBI Taxonomy" id="2797258"/>
    <lineage>
        <taxon>Bacteria</taxon>
        <taxon>Bacillati</taxon>
        <taxon>Bacillota</taxon>
        <taxon>Bacilli</taxon>
        <taxon>Lactobacillales</taxon>
        <taxon>Lactobacillaceae</taxon>
        <taxon>Lactobacillus</taxon>
    </lineage>
</organism>
<dbReference type="CDD" id="cd09731">
    <property type="entry name" value="Cse2_I-E"/>
    <property type="match status" value="1"/>
</dbReference>
<reference evidence="2" key="1">
    <citation type="submission" date="2021-01" db="EMBL/GenBank/DDBJ databases">
        <title>Draft genome sequence of Nasalis larvatus strain YZ03.</title>
        <authorList>
            <person name="Suzuki-Hashido N."/>
            <person name="Tsuchida S."/>
            <person name="Hayakawa T."/>
        </authorList>
    </citation>
    <scope>NUCLEOTIDE SEQUENCE [LARGE SCALE GENOMIC DNA]</scope>
    <source>
        <strain evidence="2">YZ03</strain>
    </source>
</reference>
<keyword evidence="2" id="KW-1185">Reference proteome</keyword>
<accession>A0ABQ3W516</accession>
<name>A0ABQ3W516_9LACO</name>
<evidence type="ECO:0000313" key="2">
    <source>
        <dbReference type="Proteomes" id="UP000616547"/>
    </source>
</evidence>
<protein>
    <submittedName>
        <fullName evidence="1">Type I-E CRISPR-associated protein Cse2/CasB</fullName>
    </submittedName>
</protein>
<proteinExistence type="predicted"/>